<dbReference type="EMBL" id="CAJGYM010000245">
    <property type="protein sequence ID" value="CAD6200162.1"/>
    <property type="molecule type" value="Genomic_DNA"/>
</dbReference>
<dbReference type="OrthoDB" id="64736at2759"/>
<accession>A0A8S1HXK9</accession>
<dbReference type="Gene3D" id="1.20.120.670">
    <property type="entry name" value="N-acetyl-b-d-glucoasminidase"/>
    <property type="match status" value="1"/>
</dbReference>
<comment type="caution">
    <text evidence="4">The sequence shown here is derived from an EMBL/GenBank/DDBJ whole genome shotgun (WGS) entry which is preliminary data.</text>
</comment>
<protein>
    <recommendedName>
        <fullName evidence="6">Alpha-N-acetylglucosaminidase</fullName>
    </recommendedName>
</protein>
<dbReference type="InterPro" id="IPR017853">
    <property type="entry name" value="GH"/>
</dbReference>
<proteinExistence type="predicted"/>
<dbReference type="Pfam" id="PF05089">
    <property type="entry name" value="NAGLU"/>
    <property type="match status" value="1"/>
</dbReference>
<feature type="domain" description="Alpha-N-acetylglucosaminidase C-terminal" evidence="3">
    <location>
        <begin position="463"/>
        <end position="691"/>
    </location>
</feature>
<dbReference type="InterPro" id="IPR024732">
    <property type="entry name" value="NAGLU_C"/>
</dbReference>
<organism evidence="4 5">
    <name type="scientific">Caenorhabditis auriculariae</name>
    <dbReference type="NCBI Taxonomy" id="2777116"/>
    <lineage>
        <taxon>Eukaryota</taxon>
        <taxon>Metazoa</taxon>
        <taxon>Ecdysozoa</taxon>
        <taxon>Nematoda</taxon>
        <taxon>Chromadorea</taxon>
        <taxon>Rhabditida</taxon>
        <taxon>Rhabditina</taxon>
        <taxon>Rhabditomorpha</taxon>
        <taxon>Rhabditoidea</taxon>
        <taxon>Rhabditidae</taxon>
        <taxon>Peloderinae</taxon>
        <taxon>Caenorhabditis</taxon>
    </lineage>
</organism>
<evidence type="ECO:0000313" key="5">
    <source>
        <dbReference type="Proteomes" id="UP000835052"/>
    </source>
</evidence>
<dbReference type="AlphaFoldDB" id="A0A8S1HXK9"/>
<evidence type="ECO:0000259" key="3">
    <source>
        <dbReference type="Pfam" id="PF12972"/>
    </source>
</evidence>
<evidence type="ECO:0008006" key="6">
    <source>
        <dbReference type="Google" id="ProtNLM"/>
    </source>
</evidence>
<dbReference type="SUPFAM" id="SSF51445">
    <property type="entry name" value="(Trans)glycosidases"/>
    <property type="match status" value="1"/>
</dbReference>
<dbReference type="PANTHER" id="PTHR12872">
    <property type="entry name" value="ALPHA-N-ACETYLGLUCOSAMINIDASE"/>
    <property type="match status" value="1"/>
</dbReference>
<evidence type="ECO:0000313" key="4">
    <source>
        <dbReference type="EMBL" id="CAD6200162.1"/>
    </source>
</evidence>
<gene>
    <name evidence="4" type="ORF">CAUJ_LOCUS16061</name>
</gene>
<feature type="domain" description="Alpha-N-acetylglucosaminidase tim-barrel" evidence="2">
    <location>
        <begin position="123"/>
        <end position="454"/>
    </location>
</feature>
<dbReference type="Gene3D" id="3.20.20.80">
    <property type="entry name" value="Glycosidases"/>
    <property type="match status" value="1"/>
</dbReference>
<dbReference type="PANTHER" id="PTHR12872:SF1">
    <property type="entry name" value="ALPHA-N-ACETYLGLUCOSAMINIDASE"/>
    <property type="match status" value="1"/>
</dbReference>
<keyword evidence="1" id="KW-0732">Signal</keyword>
<dbReference type="InterPro" id="IPR007781">
    <property type="entry name" value="NAGLU"/>
</dbReference>
<evidence type="ECO:0000256" key="1">
    <source>
        <dbReference type="SAM" id="SignalP"/>
    </source>
</evidence>
<evidence type="ECO:0000259" key="2">
    <source>
        <dbReference type="Pfam" id="PF05089"/>
    </source>
</evidence>
<sequence length="692" mass="79168">MLSVILLMFFYVANGVLVPIPDFEPEESVRQVLGRLPPWISNVFDSIEVLRPGRLVPGKVRVEVDEAGRKTVYAASAVDALYGINMFLRQNCFTQITWTNSSFSGGCPPMESLIFQYESPKIRYFGNMCTYSYSSPWWGWQQWELFIDWLALNGFNTVLMPLGQEAVWHDVFASFGVPGEDLHRYFTSPSYTAWHRMGNLKGWKGGSSDALLRQELQLAQRIVARLRELGIVPILPMFSGFVPESIAQIFPKARFVRNSCWNDFNSTYSCLLSVAPNDPLFKRIGTAFLQAQSAAFGDSTHLYSADPFNELKPSQDKKELADAASAISSTCREFDPDCVWVTQSWQFTYKKWPSWAVKSFLSAVPVGHLLILDLHAEVEPAWRKFSSFYGHNFVWCLLHNFGGTRELRGNLKAVNKGYQLALATQPNMVGAGLSMEAIDQNYVVYQFAIDRFWSKNMISVPEWIDTYADSRYGGTHQSVRKVWSQLAQTLYDEPLTSSRSTVFLYHRPGFGGKITYWFPSGALHRIALQFSYLKSHLWKNPLFREDMKDVLRTSIQLRMSEEHVLKIYEAYALDDKLQVGASCSNLLESFAELELYANVRMGDWIASARAIGNTAAEKDQLEGNARDLLTTWGPDGQNLDYAHREWSGLFLEYYAQRWSFFCDWLIRSERFNASAYDQAIFNAIEKNYTEKR</sequence>
<dbReference type="InterPro" id="IPR024733">
    <property type="entry name" value="NAGLU_tim-barrel"/>
</dbReference>
<dbReference type="Proteomes" id="UP000835052">
    <property type="component" value="Unassembled WGS sequence"/>
</dbReference>
<reference evidence="4" key="1">
    <citation type="submission" date="2020-10" db="EMBL/GenBank/DDBJ databases">
        <authorList>
            <person name="Kikuchi T."/>
        </authorList>
    </citation>
    <scope>NUCLEOTIDE SEQUENCE</scope>
    <source>
        <strain evidence="4">NKZ352</strain>
    </source>
</reference>
<dbReference type="Pfam" id="PF12972">
    <property type="entry name" value="NAGLU_C"/>
    <property type="match status" value="1"/>
</dbReference>
<name>A0A8S1HXK9_9PELO</name>
<feature type="signal peptide" evidence="1">
    <location>
        <begin position="1"/>
        <end position="15"/>
    </location>
</feature>
<feature type="chain" id="PRO_5035724961" description="Alpha-N-acetylglucosaminidase" evidence="1">
    <location>
        <begin position="16"/>
        <end position="692"/>
    </location>
</feature>
<keyword evidence="5" id="KW-1185">Reference proteome</keyword>